<dbReference type="CDD" id="cd11540">
    <property type="entry name" value="NTP-PPase_u3"/>
    <property type="match status" value="1"/>
</dbReference>
<dbReference type="GO" id="GO:0016787">
    <property type="term" value="F:hydrolase activity"/>
    <property type="evidence" value="ECO:0007669"/>
    <property type="project" value="UniProtKB-KW"/>
</dbReference>
<protein>
    <submittedName>
        <fullName evidence="1">Putative nucleoside triphosphate pyrophosphohydrolase</fullName>
    </submittedName>
</protein>
<keyword evidence="1" id="KW-0378">Hydrolase</keyword>
<organism evidence="1 2">
    <name type="scientific">Klebsiella phage Miami</name>
    <dbReference type="NCBI Taxonomy" id="2767581"/>
    <lineage>
        <taxon>Viruses</taxon>
        <taxon>Duplodnaviria</taxon>
        <taxon>Heunggongvirae</taxon>
        <taxon>Uroviricota</taxon>
        <taxon>Caudoviricetes</taxon>
        <taxon>Chimalliviridae</taxon>
        <taxon>Miamivirus</taxon>
        <taxon>Miamivirus miami</taxon>
    </lineage>
</organism>
<dbReference type="Gene3D" id="1.10.287.1080">
    <property type="entry name" value="MazG-like"/>
    <property type="match status" value="1"/>
</dbReference>
<dbReference type="Proteomes" id="UP000662782">
    <property type="component" value="Segment"/>
</dbReference>
<evidence type="ECO:0000313" key="2">
    <source>
        <dbReference type="Proteomes" id="UP000662782"/>
    </source>
</evidence>
<gene>
    <name evidence="1" type="ORF">CPT_Miami_137</name>
</gene>
<evidence type="ECO:0000313" key="1">
    <source>
        <dbReference type="EMBL" id="QPB09232.1"/>
    </source>
</evidence>
<proteinExistence type="predicted"/>
<sequence>MEKTIFDKIVDWSTERNIITAGKPSGQVLKVMEEMGEIAGGVARNKLDLIKDAVGDVLVIMTNVAKMYGVEPSSVITFDEDERGGHFEWSAGTIGLIADMYAFWGEAFSLVEDHDVERNFTDLDAVYYPVLNILYEIARRYNFTLQEAIEASYDEIKDRKGVFYNDVFVKEADFTPAWAVETLVDKGLSMSARGYLSHWLARQAG</sequence>
<reference evidence="1 2" key="1">
    <citation type="submission" date="2020-07" db="EMBL/GenBank/DDBJ databases">
        <title>Complete genome sequence of Klebsiella pneumoniae phage Miami.</title>
        <authorList>
            <person name="Mora D.A."/>
            <person name="Lessor L."/>
            <person name="Gill J."/>
            <person name="Liu M."/>
        </authorList>
    </citation>
    <scope>NUCLEOTIDE SEQUENCE [LARGE SCALE GENOMIC DNA]</scope>
</reference>
<dbReference type="EMBL" id="MT701590">
    <property type="protein sequence ID" value="QPB09232.1"/>
    <property type="molecule type" value="Genomic_DNA"/>
</dbReference>
<keyword evidence="2" id="KW-1185">Reference proteome</keyword>
<dbReference type="SUPFAM" id="SSF101386">
    <property type="entry name" value="all-alpha NTP pyrophosphatases"/>
    <property type="match status" value="1"/>
</dbReference>
<name>A0A873WJM6_9CAUD</name>
<accession>A0A873WJM6</accession>